<keyword evidence="2" id="KW-1185">Reference proteome</keyword>
<dbReference type="EMBL" id="JAEUAX010000013">
    <property type="protein sequence ID" value="MBW9111558.1"/>
    <property type="molecule type" value="Genomic_DNA"/>
</dbReference>
<name>A0ABS7I2L2_9MICO</name>
<dbReference type="Proteomes" id="UP000777440">
    <property type="component" value="Unassembled WGS sequence"/>
</dbReference>
<evidence type="ECO:0000313" key="2">
    <source>
        <dbReference type="Proteomes" id="UP000777440"/>
    </source>
</evidence>
<accession>A0ABS7I2L2</accession>
<dbReference type="SUPFAM" id="SSF48208">
    <property type="entry name" value="Six-hairpin glycosidases"/>
    <property type="match status" value="1"/>
</dbReference>
<reference evidence="1 2" key="1">
    <citation type="journal article" date="2021" name="MBio">
        <title>Poor Competitiveness of Bradyrhizobium in Pigeon Pea Root Colonization in Indian Soils.</title>
        <authorList>
            <person name="Chalasani D."/>
            <person name="Basu A."/>
            <person name="Pullabhotla S.V.S.R.N."/>
            <person name="Jorrin B."/>
            <person name="Neal A.L."/>
            <person name="Poole P.S."/>
            <person name="Podile A.R."/>
            <person name="Tkacz A."/>
        </authorList>
    </citation>
    <scope>NUCLEOTIDE SEQUENCE [LARGE SCALE GENOMIC DNA]</scope>
    <source>
        <strain evidence="1 2">HU12</strain>
    </source>
</reference>
<comment type="caution">
    <text evidence="1">The sequence shown here is derived from an EMBL/GenBank/DDBJ whole genome shotgun (WGS) entry which is preliminary data.</text>
</comment>
<protein>
    <submittedName>
        <fullName evidence="1">Glycosyltransferase</fullName>
    </submittedName>
</protein>
<gene>
    <name evidence="1" type="ORF">JNB61_17450</name>
</gene>
<dbReference type="InterPro" id="IPR008928">
    <property type="entry name" value="6-hairpin_glycosidase_sf"/>
</dbReference>
<organism evidence="1 2">
    <name type="scientific">Microbacterium ureisolvens</name>
    <dbReference type="NCBI Taxonomy" id="2781186"/>
    <lineage>
        <taxon>Bacteria</taxon>
        <taxon>Bacillati</taxon>
        <taxon>Actinomycetota</taxon>
        <taxon>Actinomycetes</taxon>
        <taxon>Micrococcales</taxon>
        <taxon>Microbacteriaceae</taxon>
        <taxon>Microbacterium</taxon>
    </lineage>
</organism>
<evidence type="ECO:0000313" key="1">
    <source>
        <dbReference type="EMBL" id="MBW9111558.1"/>
    </source>
</evidence>
<proteinExistence type="predicted"/>
<sequence length="334" mass="35422">MTDEHGLFEHALGAVPRREHGYCADDVARGLALVAREDGRSAAAAVLTDRYLRFLESAVTEDGRVHNRMDADGEWTDRPGTGDWWGRAIWGLGVAARRSSRASIRERALGVFERAARASSPWLRARCFAALGAAEIVGSAATDAAVAVLRDSVEAVAAHPPDSSSGWRWLEPRLHYANAVVPEALLAAGRGLGDDRLIERGTGLLTVLISIESRADGRLSPTPAGGRGPDDVHPGFDQQPIEAASLAQACLRAFETTGETGWLTPLRAAWEWFEGANDVGIALFDPATGAGYDGLTSCGRNDNRGAESTLAALSTLQCLSRAAASAAGLRHGRH</sequence>